<dbReference type="Pfam" id="PF00126">
    <property type="entry name" value="HTH_1"/>
    <property type="match status" value="1"/>
</dbReference>
<gene>
    <name evidence="6" type="ORF">VL15_22415</name>
</gene>
<comment type="similarity">
    <text evidence="1">Belongs to the LysR transcriptional regulatory family.</text>
</comment>
<sequence length="307" mass="34897">MQSTIELWQLRYFIAAAEELSFRRAAERLFITQPPLTRQIQALEELVGARLFERGRGGVRLTSEGTYLLTEARHLLAVADATFERIGQHIALGKHELRLGITTVLDPALFAWIEPALKRRDPALRLIQKRQYSQDSTRDLRGGLLDAALIGLPSATEGLRVERLFDDPLVAALPEGHALRKRRRISLLELAGDPLFWPQRRINPSYYDHFERLFRTRGFHPRRIAEPTDHHVLLSLIAEGQGVALIPSSLKSIARDGVIYRELREQTDLRIEVAIAYMPDAHDASLQQLIDTLRSHYRIGVDANSNV</sequence>
<dbReference type="SUPFAM" id="SSF46785">
    <property type="entry name" value="Winged helix' DNA-binding domain"/>
    <property type="match status" value="1"/>
</dbReference>
<dbReference type="GO" id="GO:0032993">
    <property type="term" value="C:protein-DNA complex"/>
    <property type="evidence" value="ECO:0007669"/>
    <property type="project" value="TreeGrafter"/>
</dbReference>
<dbReference type="AlphaFoldDB" id="A0A0J5WH31"/>
<evidence type="ECO:0000259" key="5">
    <source>
        <dbReference type="PROSITE" id="PS50931"/>
    </source>
</evidence>
<keyword evidence="2" id="KW-0805">Transcription regulation</keyword>
<dbReference type="SUPFAM" id="SSF53850">
    <property type="entry name" value="Periplasmic binding protein-like II"/>
    <property type="match status" value="1"/>
</dbReference>
<dbReference type="Proteomes" id="UP000036338">
    <property type="component" value="Unassembled WGS sequence"/>
</dbReference>
<dbReference type="PATRIC" id="fig|292.27.peg.4803"/>
<organism evidence="6 7">
    <name type="scientific">Burkholderia cepacia</name>
    <name type="common">Pseudomonas cepacia</name>
    <dbReference type="NCBI Taxonomy" id="292"/>
    <lineage>
        <taxon>Bacteria</taxon>
        <taxon>Pseudomonadati</taxon>
        <taxon>Pseudomonadota</taxon>
        <taxon>Betaproteobacteria</taxon>
        <taxon>Burkholderiales</taxon>
        <taxon>Burkholderiaceae</taxon>
        <taxon>Burkholderia</taxon>
        <taxon>Burkholderia cepacia complex</taxon>
    </lineage>
</organism>
<dbReference type="GO" id="GO:0003700">
    <property type="term" value="F:DNA-binding transcription factor activity"/>
    <property type="evidence" value="ECO:0007669"/>
    <property type="project" value="InterPro"/>
</dbReference>
<comment type="caution">
    <text evidence="6">The sequence shown here is derived from an EMBL/GenBank/DDBJ whole genome shotgun (WGS) entry which is preliminary data.</text>
</comment>
<dbReference type="GO" id="GO:0003677">
    <property type="term" value="F:DNA binding"/>
    <property type="evidence" value="ECO:0007669"/>
    <property type="project" value="UniProtKB-KW"/>
</dbReference>
<reference evidence="6 7" key="1">
    <citation type="submission" date="2015-05" db="EMBL/GenBank/DDBJ databases">
        <title>Draft genome of Burkholderia cepacia LK29.</title>
        <authorList>
            <person name="Chan X.Y."/>
        </authorList>
    </citation>
    <scope>NUCLEOTIDE SEQUENCE [LARGE SCALE GENOMIC DNA]</scope>
    <source>
        <strain evidence="6 7">LK29</strain>
    </source>
</reference>
<evidence type="ECO:0000256" key="1">
    <source>
        <dbReference type="ARBA" id="ARBA00009437"/>
    </source>
</evidence>
<dbReference type="InterPro" id="IPR036390">
    <property type="entry name" value="WH_DNA-bd_sf"/>
</dbReference>
<dbReference type="InterPro" id="IPR036388">
    <property type="entry name" value="WH-like_DNA-bd_sf"/>
</dbReference>
<feature type="domain" description="HTH lysR-type" evidence="5">
    <location>
        <begin position="5"/>
        <end position="62"/>
    </location>
</feature>
<evidence type="ECO:0000313" key="6">
    <source>
        <dbReference type="EMBL" id="KML53959.1"/>
    </source>
</evidence>
<dbReference type="Gene3D" id="1.10.10.10">
    <property type="entry name" value="Winged helix-like DNA-binding domain superfamily/Winged helix DNA-binding domain"/>
    <property type="match status" value="1"/>
</dbReference>
<evidence type="ECO:0000256" key="2">
    <source>
        <dbReference type="ARBA" id="ARBA00023015"/>
    </source>
</evidence>
<dbReference type="FunFam" id="1.10.10.10:FF:000001">
    <property type="entry name" value="LysR family transcriptional regulator"/>
    <property type="match status" value="1"/>
</dbReference>
<dbReference type="PRINTS" id="PR00039">
    <property type="entry name" value="HTHLYSR"/>
</dbReference>
<evidence type="ECO:0000256" key="4">
    <source>
        <dbReference type="ARBA" id="ARBA00023163"/>
    </source>
</evidence>
<dbReference type="EMBL" id="LDWR01000041">
    <property type="protein sequence ID" value="KML53959.1"/>
    <property type="molecule type" value="Genomic_DNA"/>
</dbReference>
<keyword evidence="3" id="KW-0238">DNA-binding</keyword>
<proteinExistence type="inferred from homology"/>
<keyword evidence="4" id="KW-0804">Transcription</keyword>
<accession>A0A0J5WH31</accession>
<dbReference type="InterPro" id="IPR005119">
    <property type="entry name" value="LysR_subst-bd"/>
</dbReference>
<dbReference type="PANTHER" id="PTHR30346">
    <property type="entry name" value="TRANSCRIPTIONAL DUAL REGULATOR HCAR-RELATED"/>
    <property type="match status" value="1"/>
</dbReference>
<dbReference type="Gene3D" id="3.40.190.10">
    <property type="entry name" value="Periplasmic binding protein-like II"/>
    <property type="match status" value="2"/>
</dbReference>
<evidence type="ECO:0000256" key="3">
    <source>
        <dbReference type="ARBA" id="ARBA00023125"/>
    </source>
</evidence>
<protein>
    <submittedName>
        <fullName evidence="6">LysR family transcriptional regulator</fullName>
    </submittedName>
</protein>
<name>A0A0J5WH31_BURCE</name>
<evidence type="ECO:0000313" key="7">
    <source>
        <dbReference type="Proteomes" id="UP000036338"/>
    </source>
</evidence>
<dbReference type="RefSeq" id="WP_048248588.1">
    <property type="nucleotide sequence ID" value="NZ_LDWR01000041.1"/>
</dbReference>
<dbReference type="Pfam" id="PF03466">
    <property type="entry name" value="LysR_substrate"/>
    <property type="match status" value="1"/>
</dbReference>
<dbReference type="CDD" id="cd08414">
    <property type="entry name" value="PBP2_LTTR_aromatics_like"/>
    <property type="match status" value="1"/>
</dbReference>
<dbReference type="PROSITE" id="PS50931">
    <property type="entry name" value="HTH_LYSR"/>
    <property type="match status" value="1"/>
</dbReference>
<dbReference type="PANTHER" id="PTHR30346:SF17">
    <property type="entry name" value="LYSR FAMILY TRANSCRIPTIONAL REGULATOR"/>
    <property type="match status" value="1"/>
</dbReference>
<dbReference type="InterPro" id="IPR000847">
    <property type="entry name" value="LysR_HTH_N"/>
</dbReference>